<feature type="domain" description="DUF6533" evidence="3">
    <location>
        <begin position="342"/>
        <end position="386"/>
    </location>
</feature>
<keyword evidence="5" id="KW-1185">Reference proteome</keyword>
<reference evidence="4" key="1">
    <citation type="submission" date="2022-06" db="EMBL/GenBank/DDBJ databases">
        <title>Genome Sequence of Candolleomyces eurysporus.</title>
        <authorList>
            <person name="Buettner E."/>
        </authorList>
    </citation>
    <scope>NUCLEOTIDE SEQUENCE</scope>
    <source>
        <strain evidence="4">VTCC 930004</strain>
    </source>
</reference>
<comment type="caution">
    <text evidence="4">The sequence shown here is derived from an EMBL/GenBank/DDBJ whole genome shotgun (WGS) entry which is preliminary data.</text>
</comment>
<dbReference type="EMBL" id="JANBPK010001508">
    <property type="protein sequence ID" value="KAJ2922177.1"/>
    <property type="molecule type" value="Genomic_DNA"/>
</dbReference>
<evidence type="ECO:0000256" key="1">
    <source>
        <dbReference type="SAM" id="Phobius"/>
    </source>
</evidence>
<dbReference type="InterPro" id="IPR018535">
    <property type="entry name" value="DUF1996"/>
</dbReference>
<keyword evidence="1" id="KW-0472">Membrane</keyword>
<dbReference type="AlphaFoldDB" id="A0A9W8M9Z7"/>
<dbReference type="Pfam" id="PF20151">
    <property type="entry name" value="DUF6533"/>
    <property type="match status" value="1"/>
</dbReference>
<organism evidence="4 5">
    <name type="scientific">Candolleomyces eurysporus</name>
    <dbReference type="NCBI Taxonomy" id="2828524"/>
    <lineage>
        <taxon>Eukaryota</taxon>
        <taxon>Fungi</taxon>
        <taxon>Dikarya</taxon>
        <taxon>Basidiomycota</taxon>
        <taxon>Agaricomycotina</taxon>
        <taxon>Agaricomycetes</taxon>
        <taxon>Agaricomycetidae</taxon>
        <taxon>Agaricales</taxon>
        <taxon>Agaricineae</taxon>
        <taxon>Psathyrellaceae</taxon>
        <taxon>Candolleomyces</taxon>
    </lineage>
</organism>
<dbReference type="PANTHER" id="PTHR43662">
    <property type="match status" value="1"/>
</dbReference>
<protein>
    <recommendedName>
        <fullName evidence="6">DUF1996 domain-containing protein</fullName>
    </recommendedName>
</protein>
<dbReference type="InterPro" id="IPR045340">
    <property type="entry name" value="DUF6533"/>
</dbReference>
<feature type="transmembrane region" description="Helical" evidence="1">
    <location>
        <begin position="407"/>
        <end position="427"/>
    </location>
</feature>
<evidence type="ECO:0000259" key="3">
    <source>
        <dbReference type="Pfam" id="PF20151"/>
    </source>
</evidence>
<gene>
    <name evidence="4" type="ORF">H1R20_g14912</name>
</gene>
<feature type="non-terminal residue" evidence="4">
    <location>
        <position position="537"/>
    </location>
</feature>
<dbReference type="PANTHER" id="PTHR43662:SF3">
    <property type="entry name" value="DOMAIN PROTEIN, PUTATIVE (AFU_ORTHOLOGUE AFUA_6G11970)-RELATED"/>
    <property type="match status" value="1"/>
</dbReference>
<keyword evidence="1" id="KW-0812">Transmembrane</keyword>
<dbReference type="OrthoDB" id="74764at2759"/>
<keyword evidence="1" id="KW-1133">Transmembrane helix</keyword>
<evidence type="ECO:0008006" key="6">
    <source>
        <dbReference type="Google" id="ProtNLM"/>
    </source>
</evidence>
<sequence>MCIKSLEDFNLTMNPADDYAELATCTTCRFKEDKSNYWTAVLYFKHANGSYIRVPQYPNHVVGSPNGGMTVYYIAGYPPFQKVKAFQKGFRMITGDPTIRLKKPSDVDDVPSWALSFRCWEDTEWLGPSNRYAPGAGPYDTVHLPNKFCPGGIRSNIFFPNCWDGEHVDTPDHFSHMSYPLGQVDPGMGIIWHNGSCPSTHPVRTPTILYEIAWDTRPFKDLWPTDGSQPLVMSMGDPTGYGQHGDYVFGWEGDSLQRAMDTCLDAFGWPENCPELTILTDEEINECVQQARVDEKVEGEYIPALPGCNPIQNGPEPATMAMDPDMWATVLSVLKVDRNAGYSRVAAITFLLCDISSTSYDEIRYIWRQRWGLSKILYLITRYYGLALTIGMLIMTNLRDPSAQPSVFAFLSLLCIAETVTGLYCVIKVTDFTNEPLPPKSELSAKYGCNFLIKPTMEDMNKTYLVGCTANAIIFFLFPLYKLKESITDQLGTVRYNLFKDSSLLSPLLVAFHRDGALNFLLIAGKYYPALVDPKLY</sequence>
<feature type="transmembrane region" description="Helical" evidence="1">
    <location>
        <begin position="376"/>
        <end position="395"/>
    </location>
</feature>
<accession>A0A9W8M9Z7</accession>
<evidence type="ECO:0000259" key="2">
    <source>
        <dbReference type="Pfam" id="PF09362"/>
    </source>
</evidence>
<feature type="domain" description="DUF1996" evidence="2">
    <location>
        <begin position="8"/>
        <end position="251"/>
    </location>
</feature>
<dbReference type="Pfam" id="PF09362">
    <property type="entry name" value="DUF1996"/>
    <property type="match status" value="1"/>
</dbReference>
<evidence type="ECO:0000313" key="5">
    <source>
        <dbReference type="Proteomes" id="UP001140091"/>
    </source>
</evidence>
<dbReference type="Proteomes" id="UP001140091">
    <property type="component" value="Unassembled WGS sequence"/>
</dbReference>
<proteinExistence type="predicted"/>
<name>A0A9W8M9Z7_9AGAR</name>
<feature type="transmembrane region" description="Helical" evidence="1">
    <location>
        <begin position="463"/>
        <end position="481"/>
    </location>
</feature>
<evidence type="ECO:0000313" key="4">
    <source>
        <dbReference type="EMBL" id="KAJ2922177.1"/>
    </source>
</evidence>